<evidence type="ECO:0000256" key="2">
    <source>
        <dbReference type="SAM" id="MobiDB-lite"/>
    </source>
</evidence>
<sequence>MQFREITWLECVLMTNEIVEECLTDTRVLLEPARFNGFACNVEEPKDTPPLVVPEGASSSLDSPDNSEHASEAEVGGTRTNELLDESMTDPQFPEPPAEGIYLDRDEKQEPTSDYATQSMINRNVQRKSGDENVHSSSQFFEQSASYPASSDEQMRDYCFVEHSGLQKNDVVETGEGPVEEENSPGFEPPHPENGHNSEESCGSFLLIKSGAAVDQEVVQNLQTRSNGATGSAELVSEPPAYSELQCGLVVETAETNSNSHLTQPVESHSPSEFSYHSETRFEQGLQQPFMSVKSADLEFDSPLQADETALQDTSMDTTVGVSELLSDQTCPEPQTQTLTCYEDLTGSIGVEQGYQTSFDGGSSYHDDVPLEETDDFQCKEVQNNDVGQMEIQVPHVQEQPVCITEDLTHLPKGVPDAELYGVVEETPRPSFQEICADLDRKNCVSVAIRFCVLLSASRHIVQSYWRYRHTTSESGRTAVFKSLVRYGQFVMHHHQQPGSLRQQDIVVLNSQTGEVLGSRTQPVQKISLMSGGQSPKVDIMHTSSGDGVNGTTTQQPINTPDTPAAQGTQPYSYRVQQDGGGGGASPRGGGAGGSGGSNGHMMPYGSVERGRQVYSMAECQMAQLTVFMDRAQVCRRIRPRFNASEITEVLFEHLSPAIDKDSIRVEIRGAATILDVTFVARSLADEEDTWAHAINQLTAELRQCHRQAESLSGRLARASKQRLVLDTFADNLIRKDEENATGASATAPSPLTNHVGGTAPAPPIHGSPSPLLAGEHKGSLEVINPYDPRSMDTLHRFLGMYEEQAERLDATLLDTSEEMDQVQARIEAIEKEIHEIELKQDEHLARELSVLVEPRETGQVEMLISYVVGKCSWRPAYDIRIFNSDGTMKIVYYGMVQQATGENWETRSMALSTTLPGTGGTVPPLGLQRVHFKKDPSPATPTKPPLTNTVAQLPPPSVSYGTMTTRPRSTSKVSGFRKSARQTTTSFHEADRILSDHELGNSANIPTVHLEVPRPPGLVRCDNQPVRVTVGLLDLQPRYEYVTVPKRSLHAFLKATAVNRSDFSILAGETNIYADNTFIGKSEIPAVAQGEEFSCNLGAEQGIKVCYRPLFKYRESAGSNSKHATLTFKQLIEVRNTFDRPIRLMVMDQVPLSCEDKIKINLLEPVIKHPEKYDRNKPIRMNKSNNVEWDLDLGPGETKELTLKYSIEHPANEDLDVSTLAALLNTNFGIAFIIVQTFDSTMSACRSNFDDLE</sequence>
<feature type="domain" description="DUF4140" evidence="4">
    <location>
        <begin position="626"/>
        <end position="723"/>
    </location>
</feature>
<dbReference type="InterPro" id="IPR011935">
    <property type="entry name" value="CHP02231"/>
</dbReference>
<dbReference type="Proteomes" id="UP000008909">
    <property type="component" value="Unassembled WGS sequence"/>
</dbReference>
<feature type="region of interest" description="Disordered" evidence="2">
    <location>
        <begin position="174"/>
        <end position="200"/>
    </location>
</feature>
<feature type="region of interest" description="Disordered" evidence="2">
    <location>
        <begin position="519"/>
        <end position="605"/>
    </location>
</feature>
<feature type="compositionally biased region" description="Basic and acidic residues" evidence="2">
    <location>
        <begin position="102"/>
        <end position="111"/>
    </location>
</feature>
<dbReference type="AlphaFoldDB" id="G7YD76"/>
<gene>
    <name evidence="5" type="ORF">CLF_105212</name>
</gene>
<dbReference type="PANTHER" id="PTHR31005:SF8">
    <property type="entry name" value="DUF4139 DOMAIN-CONTAINING PROTEIN"/>
    <property type="match status" value="1"/>
</dbReference>
<reference key="2">
    <citation type="submission" date="2011-10" db="EMBL/GenBank/DDBJ databases">
        <title>The genome and transcriptome sequence of Clonorchis sinensis provide insights into the carcinogenic liver fluke.</title>
        <authorList>
            <person name="Wang X."/>
            <person name="Huang Y."/>
            <person name="Chen W."/>
            <person name="Liu H."/>
            <person name="Guo L."/>
            <person name="Chen Y."/>
            <person name="Luo F."/>
            <person name="Zhou W."/>
            <person name="Sun J."/>
            <person name="Mao Q."/>
            <person name="Liang P."/>
            <person name="Zhou C."/>
            <person name="Tian Y."/>
            <person name="Men J."/>
            <person name="Lv X."/>
            <person name="Huang L."/>
            <person name="Zhou J."/>
            <person name="Hu Y."/>
            <person name="Li R."/>
            <person name="Zhang F."/>
            <person name="Lei H."/>
            <person name="Li X."/>
            <person name="Hu X."/>
            <person name="Liang C."/>
            <person name="Xu J."/>
            <person name="Wu Z."/>
            <person name="Yu X."/>
        </authorList>
    </citation>
    <scope>NUCLEOTIDE SEQUENCE</scope>
    <source>
        <strain>Henan</strain>
    </source>
</reference>
<evidence type="ECO:0000256" key="1">
    <source>
        <dbReference type="SAM" id="Coils"/>
    </source>
</evidence>
<evidence type="ECO:0000313" key="5">
    <source>
        <dbReference type="EMBL" id="GAA50910.1"/>
    </source>
</evidence>
<protein>
    <recommendedName>
        <fullName evidence="7">Protein F37C4.5</fullName>
    </recommendedName>
</protein>
<feature type="region of interest" description="Disordered" evidence="2">
    <location>
        <begin position="44"/>
        <end position="151"/>
    </location>
</feature>
<dbReference type="Pfam" id="PF13598">
    <property type="entry name" value="DUF4139"/>
    <property type="match status" value="1"/>
</dbReference>
<reference evidence="5" key="1">
    <citation type="journal article" date="2011" name="Genome Biol.">
        <title>The draft genome of the carcinogenic human liver fluke Clonorchis sinensis.</title>
        <authorList>
            <person name="Wang X."/>
            <person name="Chen W."/>
            <person name="Huang Y."/>
            <person name="Sun J."/>
            <person name="Men J."/>
            <person name="Liu H."/>
            <person name="Luo F."/>
            <person name="Guo L."/>
            <person name="Lv X."/>
            <person name="Deng C."/>
            <person name="Zhou C."/>
            <person name="Fan Y."/>
            <person name="Li X."/>
            <person name="Huang L."/>
            <person name="Hu Y."/>
            <person name="Liang C."/>
            <person name="Hu X."/>
            <person name="Xu J."/>
            <person name="Yu X."/>
        </authorList>
    </citation>
    <scope>NUCLEOTIDE SEQUENCE [LARGE SCALE GENOMIC DNA]</scope>
    <source>
        <strain evidence="5">Henan</strain>
    </source>
</reference>
<feature type="region of interest" description="Disordered" evidence="2">
    <location>
        <begin position="935"/>
        <end position="987"/>
    </location>
</feature>
<keyword evidence="6" id="KW-1185">Reference proteome</keyword>
<feature type="coiled-coil region" evidence="1">
    <location>
        <begin position="695"/>
        <end position="722"/>
    </location>
</feature>
<dbReference type="NCBIfam" id="TIGR02231">
    <property type="entry name" value="mucoidy inhibitor MuiA family protein"/>
    <property type="match status" value="1"/>
</dbReference>
<feature type="compositionally biased region" description="Polar residues" evidence="2">
    <location>
        <begin position="112"/>
        <end position="124"/>
    </location>
</feature>
<feature type="coiled-coil region" evidence="1">
    <location>
        <begin position="806"/>
        <end position="847"/>
    </location>
</feature>
<evidence type="ECO:0000259" key="4">
    <source>
        <dbReference type="Pfam" id="PF13600"/>
    </source>
</evidence>
<feature type="compositionally biased region" description="Gly residues" evidence="2">
    <location>
        <begin position="579"/>
        <end position="599"/>
    </location>
</feature>
<name>G7YD76_CLOSI</name>
<dbReference type="InterPro" id="IPR037291">
    <property type="entry name" value="DUF4139"/>
</dbReference>
<evidence type="ECO:0008006" key="7">
    <source>
        <dbReference type="Google" id="ProtNLM"/>
    </source>
</evidence>
<feature type="compositionally biased region" description="Polar residues" evidence="2">
    <location>
        <begin position="960"/>
        <end position="974"/>
    </location>
</feature>
<feature type="compositionally biased region" description="Polar residues" evidence="2">
    <location>
        <begin position="742"/>
        <end position="753"/>
    </location>
</feature>
<dbReference type="Pfam" id="PF13600">
    <property type="entry name" value="DUF4140"/>
    <property type="match status" value="1"/>
</dbReference>
<proteinExistence type="predicted"/>
<dbReference type="PANTHER" id="PTHR31005">
    <property type="entry name" value="DUF4139 DOMAIN-CONTAINING PROTEIN"/>
    <property type="match status" value="1"/>
</dbReference>
<feature type="compositionally biased region" description="Polar residues" evidence="2">
    <location>
        <begin position="542"/>
        <end position="576"/>
    </location>
</feature>
<feature type="domain" description="DUF4139" evidence="3">
    <location>
        <begin position="865"/>
        <end position="1211"/>
    </location>
</feature>
<feature type="region of interest" description="Disordered" evidence="2">
    <location>
        <begin position="740"/>
        <end position="776"/>
    </location>
</feature>
<evidence type="ECO:0000259" key="3">
    <source>
        <dbReference type="Pfam" id="PF13598"/>
    </source>
</evidence>
<accession>G7YD76</accession>
<keyword evidence="1" id="KW-0175">Coiled coil</keyword>
<evidence type="ECO:0000313" key="6">
    <source>
        <dbReference type="Proteomes" id="UP000008909"/>
    </source>
</evidence>
<organism evidence="5 6">
    <name type="scientific">Clonorchis sinensis</name>
    <name type="common">Chinese liver fluke</name>
    <dbReference type="NCBI Taxonomy" id="79923"/>
    <lineage>
        <taxon>Eukaryota</taxon>
        <taxon>Metazoa</taxon>
        <taxon>Spiralia</taxon>
        <taxon>Lophotrochozoa</taxon>
        <taxon>Platyhelminthes</taxon>
        <taxon>Trematoda</taxon>
        <taxon>Digenea</taxon>
        <taxon>Opisthorchiida</taxon>
        <taxon>Opisthorchiata</taxon>
        <taxon>Opisthorchiidae</taxon>
        <taxon>Clonorchis</taxon>
    </lineage>
</organism>
<dbReference type="EMBL" id="DF143092">
    <property type="protein sequence ID" value="GAA50910.1"/>
    <property type="molecule type" value="Genomic_DNA"/>
</dbReference>
<feature type="compositionally biased region" description="Basic and acidic residues" evidence="2">
    <location>
        <begin position="190"/>
        <end position="199"/>
    </location>
</feature>
<dbReference type="InterPro" id="IPR025554">
    <property type="entry name" value="DUF4140"/>
</dbReference>
<feature type="compositionally biased region" description="Polar residues" evidence="2">
    <location>
        <begin position="135"/>
        <end position="151"/>
    </location>
</feature>